<keyword evidence="3" id="KW-1003">Cell membrane</keyword>
<evidence type="ECO:0000256" key="3">
    <source>
        <dbReference type="ARBA" id="ARBA00022475"/>
    </source>
</evidence>
<dbReference type="Proteomes" id="UP000275951">
    <property type="component" value="Chromosome"/>
</dbReference>
<feature type="transmembrane region" description="Helical" evidence="9">
    <location>
        <begin position="247"/>
        <end position="266"/>
    </location>
</feature>
<feature type="transmembrane region" description="Helical" evidence="9">
    <location>
        <begin position="198"/>
        <end position="217"/>
    </location>
</feature>
<evidence type="ECO:0000256" key="8">
    <source>
        <dbReference type="ARBA" id="ARBA00035655"/>
    </source>
</evidence>
<feature type="transmembrane region" description="Helical" evidence="9">
    <location>
        <begin position="316"/>
        <end position="337"/>
    </location>
</feature>
<feature type="transmembrane region" description="Helical" evidence="9">
    <location>
        <begin position="278"/>
        <end position="296"/>
    </location>
</feature>
<dbReference type="PANTHER" id="PTHR30574:SF1">
    <property type="entry name" value="SULPHUR TRANSPORT DOMAIN-CONTAINING PROTEIN"/>
    <property type="match status" value="1"/>
</dbReference>
<feature type="transmembrane region" description="Helical" evidence="9">
    <location>
        <begin position="38"/>
        <end position="62"/>
    </location>
</feature>
<protein>
    <submittedName>
        <fullName evidence="10">YeeE/YedE family protein</fullName>
    </submittedName>
</protein>
<keyword evidence="2" id="KW-0813">Transport</keyword>
<organism evidence="10 11">
    <name type="scientific">Trueperella pyogenes</name>
    <dbReference type="NCBI Taxonomy" id="1661"/>
    <lineage>
        <taxon>Bacteria</taxon>
        <taxon>Bacillati</taxon>
        <taxon>Actinomycetota</taxon>
        <taxon>Actinomycetes</taxon>
        <taxon>Actinomycetales</taxon>
        <taxon>Actinomycetaceae</taxon>
        <taxon>Trueperella</taxon>
    </lineage>
</organism>
<dbReference type="EMBL" id="CP033905">
    <property type="protein sequence ID" value="AZR06688.1"/>
    <property type="molecule type" value="Genomic_DNA"/>
</dbReference>
<evidence type="ECO:0000313" key="11">
    <source>
        <dbReference type="Proteomes" id="UP000275951"/>
    </source>
</evidence>
<dbReference type="GO" id="GO:0005886">
    <property type="term" value="C:plasma membrane"/>
    <property type="evidence" value="ECO:0007669"/>
    <property type="project" value="UniProtKB-SubCell"/>
</dbReference>
<evidence type="ECO:0000256" key="4">
    <source>
        <dbReference type="ARBA" id="ARBA00022519"/>
    </source>
</evidence>
<keyword evidence="4" id="KW-0997">Cell inner membrane</keyword>
<feature type="transmembrane region" description="Helical" evidence="9">
    <location>
        <begin position="105"/>
        <end position="127"/>
    </location>
</feature>
<evidence type="ECO:0000256" key="1">
    <source>
        <dbReference type="ARBA" id="ARBA00004429"/>
    </source>
</evidence>
<dbReference type="RefSeq" id="WP_039661924.1">
    <property type="nucleotide sequence ID" value="NZ_CP029001.1"/>
</dbReference>
<dbReference type="InterPro" id="IPR007272">
    <property type="entry name" value="Sulf_transp_TsuA/YedE"/>
</dbReference>
<comment type="subcellular location">
    <subcellularLocation>
        <location evidence="1">Cell inner membrane</location>
        <topology evidence="1">Multi-pass membrane protein</topology>
    </subcellularLocation>
</comment>
<evidence type="ECO:0000256" key="9">
    <source>
        <dbReference type="SAM" id="Phobius"/>
    </source>
</evidence>
<feature type="transmembrane region" description="Helical" evidence="9">
    <location>
        <begin position="148"/>
        <end position="169"/>
    </location>
</feature>
<evidence type="ECO:0000256" key="7">
    <source>
        <dbReference type="ARBA" id="ARBA00023136"/>
    </source>
</evidence>
<evidence type="ECO:0000256" key="6">
    <source>
        <dbReference type="ARBA" id="ARBA00022989"/>
    </source>
</evidence>
<keyword evidence="5 9" id="KW-0812">Transmembrane</keyword>
<keyword evidence="6 9" id="KW-1133">Transmembrane helix</keyword>
<sequence>MILTGLLVGAIFGFVLQRGRFCITGAFRDVWVSKSTWWIGAVFVAITVQAIGLAVFNTTGFLPTYTVAKEFAPFATVVGGFIFGVGMLLAGGCATGTYYRAGEGLVGSWFALIFYALSAAVFSHGPLKEVTASVRNWGVTKDATIDQTLGVSPWVLVGILSLATAYWAYRNLTRPKLPLAVLPAEKTGLAHVLFEKPWNPYVTGAVIGIIALVAWPLSWATGRQWGLGITGPSANLVTYLSTGNVEAVDWGVFLILGIFAGSFIAAKASGEFKVRVPSADVVVKSILGGAMMGWGARWAGGCTIGNGLVETSMFSWQGWVSLLAMLAGAGVASRIFIIQRKQLVNA</sequence>
<comment type="similarity">
    <text evidence="8">Belongs to the TsuA/YedE (TC 9.B.102) family.</text>
</comment>
<evidence type="ECO:0000313" key="10">
    <source>
        <dbReference type="EMBL" id="AZR06688.1"/>
    </source>
</evidence>
<keyword evidence="7 9" id="KW-0472">Membrane</keyword>
<proteinExistence type="inferred from homology"/>
<evidence type="ECO:0000256" key="2">
    <source>
        <dbReference type="ARBA" id="ARBA00022448"/>
    </source>
</evidence>
<gene>
    <name evidence="10" type="ORF">EBQ10_04835</name>
</gene>
<reference evidence="10 11" key="1">
    <citation type="submission" date="2018-11" db="EMBL/GenBank/DDBJ databases">
        <title>Multidrug-resistant genes are associated with an 42-kb island TGI1 carrying a complex class 1 integron in a Trueperella pyogenes.</title>
        <authorList>
            <person name="Dong W."/>
        </authorList>
    </citation>
    <scope>NUCLEOTIDE SEQUENCE [LARGE SCALE GENOMIC DNA]</scope>
    <source>
        <strain evidence="10 11">TP4</strain>
    </source>
</reference>
<name>A0A3Q9GIC6_9ACTO</name>
<evidence type="ECO:0000256" key="5">
    <source>
        <dbReference type="ARBA" id="ARBA00022692"/>
    </source>
</evidence>
<dbReference type="PANTHER" id="PTHR30574">
    <property type="entry name" value="INNER MEMBRANE PROTEIN YEDE"/>
    <property type="match status" value="1"/>
</dbReference>
<accession>A0A3Q9GIC6</accession>
<dbReference type="AlphaFoldDB" id="A0A3Q9GIC6"/>
<feature type="transmembrane region" description="Helical" evidence="9">
    <location>
        <begin position="74"/>
        <end position="99"/>
    </location>
</feature>
<dbReference type="Pfam" id="PF04143">
    <property type="entry name" value="Sulf_transp"/>
    <property type="match status" value="1"/>
</dbReference>